<accession>A0A6P2JEG0</accession>
<organism evidence="2 3">
    <name type="scientific">Burkholderia diffusa</name>
    <dbReference type="NCBI Taxonomy" id="488732"/>
    <lineage>
        <taxon>Bacteria</taxon>
        <taxon>Pseudomonadati</taxon>
        <taxon>Pseudomonadota</taxon>
        <taxon>Betaproteobacteria</taxon>
        <taxon>Burkholderiales</taxon>
        <taxon>Burkholderiaceae</taxon>
        <taxon>Burkholderia</taxon>
        <taxon>Burkholderia cepacia complex</taxon>
    </lineage>
</organism>
<dbReference type="SUPFAM" id="SSF54593">
    <property type="entry name" value="Glyoxalase/Bleomycin resistance protein/Dihydroxybiphenyl dioxygenase"/>
    <property type="match status" value="1"/>
</dbReference>
<reference evidence="2 3" key="1">
    <citation type="submission" date="2019-09" db="EMBL/GenBank/DDBJ databases">
        <authorList>
            <person name="Depoorter E."/>
        </authorList>
    </citation>
    <scope>NUCLEOTIDE SEQUENCE [LARGE SCALE GENOMIC DNA]</scope>
    <source>
        <strain evidence="2">LMG 24065</strain>
    </source>
</reference>
<feature type="domain" description="VOC" evidence="1">
    <location>
        <begin position="57"/>
        <end position="184"/>
    </location>
</feature>
<dbReference type="PANTHER" id="PTHR34109">
    <property type="entry name" value="BNAUNNG04460D PROTEIN-RELATED"/>
    <property type="match status" value="1"/>
</dbReference>
<dbReference type="Gene3D" id="3.30.720.110">
    <property type="match status" value="1"/>
</dbReference>
<dbReference type="Proteomes" id="UP000494125">
    <property type="component" value="Unassembled WGS sequence"/>
</dbReference>
<dbReference type="InterPro" id="IPR029068">
    <property type="entry name" value="Glyas_Bleomycin-R_OHBP_Dase"/>
</dbReference>
<proteinExistence type="predicted"/>
<keyword evidence="3" id="KW-1185">Reference proteome</keyword>
<dbReference type="Gene3D" id="3.30.720.120">
    <property type="match status" value="1"/>
</dbReference>
<dbReference type="InterPro" id="IPR004360">
    <property type="entry name" value="Glyas_Fos-R_dOase_dom"/>
</dbReference>
<dbReference type="AlphaFoldDB" id="A0A6P2JEG0"/>
<dbReference type="InterPro" id="IPR037523">
    <property type="entry name" value="VOC_core"/>
</dbReference>
<evidence type="ECO:0000313" key="2">
    <source>
        <dbReference type="EMBL" id="VWB41012.1"/>
    </source>
</evidence>
<dbReference type="PROSITE" id="PS51819">
    <property type="entry name" value="VOC"/>
    <property type="match status" value="1"/>
</dbReference>
<name>A0A6P2JEG0_9BURK</name>
<gene>
    <name evidence="2" type="ORF">BDI24065_01837</name>
</gene>
<dbReference type="PANTHER" id="PTHR34109:SF1">
    <property type="entry name" value="VOC DOMAIN-CONTAINING PROTEIN"/>
    <property type="match status" value="1"/>
</dbReference>
<evidence type="ECO:0000259" key="1">
    <source>
        <dbReference type="PROSITE" id="PS51819"/>
    </source>
</evidence>
<dbReference type="EMBL" id="CABVPN010000007">
    <property type="protein sequence ID" value="VWB41012.1"/>
    <property type="molecule type" value="Genomic_DNA"/>
</dbReference>
<sequence>MRFRRRRDAKCRVAAFAVSRIDNTRVAGAGVDCRAARVENEQTNAEIRRHPMTTPRRPSFSSALCYRNPKAALAWLERAFGFERSIVVTTPEGDIAHAEMKFGDSLVMIGGAWADFIASPEDTGDRNTQHVHVHLADDADIDAHCERARAAGAEILQAPADQFYGDRVYRARDPGRHVWTFGKHVRDVTNDEMRAATGLTIEDFK</sequence>
<evidence type="ECO:0000313" key="3">
    <source>
        <dbReference type="Proteomes" id="UP000494125"/>
    </source>
</evidence>
<dbReference type="Pfam" id="PF00903">
    <property type="entry name" value="Glyoxalase"/>
    <property type="match status" value="1"/>
</dbReference>
<protein>
    <submittedName>
        <fullName evidence="2">Glyoxalase</fullName>
    </submittedName>
</protein>